<dbReference type="GO" id="GO:0008360">
    <property type="term" value="P:regulation of cell shape"/>
    <property type="evidence" value="ECO:0007669"/>
    <property type="project" value="UniProtKB-KW"/>
</dbReference>
<dbReference type="SUPFAM" id="SSF53955">
    <property type="entry name" value="Lysozyme-like"/>
    <property type="match status" value="1"/>
</dbReference>
<keyword evidence="8" id="KW-0133">Cell shape</keyword>
<dbReference type="Pfam" id="PF00912">
    <property type="entry name" value="Transgly"/>
    <property type="match status" value="1"/>
</dbReference>
<dbReference type="InterPro" id="IPR036950">
    <property type="entry name" value="PBP_transglycosylase"/>
</dbReference>
<dbReference type="EC" id="2.4.1.-" evidence="18"/>
<dbReference type="InterPro" id="IPR001460">
    <property type="entry name" value="PCN-bd_Tpept"/>
</dbReference>
<keyword evidence="19" id="KW-1185">Reference proteome</keyword>
<keyword evidence="11" id="KW-0961">Cell wall biogenesis/degradation</keyword>
<dbReference type="Pfam" id="PF00905">
    <property type="entry name" value="Transpeptidase"/>
    <property type="match status" value="1"/>
</dbReference>
<comment type="catalytic activity">
    <reaction evidence="12">
        <text>Preferential cleavage: (Ac)2-L-Lys-D-Ala-|-D-Ala. Also transpeptidation of peptidyl-alanyl moieties that are N-acyl substituents of D-alanine.</text>
        <dbReference type="EC" id="3.4.16.4"/>
    </reaction>
</comment>
<dbReference type="InterPro" id="IPR013783">
    <property type="entry name" value="Ig-like_fold"/>
</dbReference>
<keyword evidence="4" id="KW-0645">Protease</keyword>
<comment type="similarity">
    <text evidence="2">In the N-terminal section; belongs to the glycosyltransferase 51 family.</text>
</comment>
<protein>
    <submittedName>
        <fullName evidence="18">Penicillin-binding protein 1A</fullName>
        <ecNumber evidence="18">2.4.1.-</ecNumber>
        <ecNumber evidence="18">3.4.-.-</ecNumber>
    </submittedName>
</protein>
<evidence type="ECO:0000313" key="18">
    <source>
        <dbReference type="EMBL" id="MBB6444666.1"/>
    </source>
</evidence>
<reference evidence="18 19" key="1">
    <citation type="submission" date="2020-08" db="EMBL/GenBank/DDBJ databases">
        <title>Genomic Encyclopedia of Type Strains, Phase IV (KMG-IV): sequencing the most valuable type-strain genomes for metagenomic binning, comparative biology and taxonomic classification.</title>
        <authorList>
            <person name="Goeker M."/>
        </authorList>
    </citation>
    <scope>NUCLEOTIDE SEQUENCE [LARGE SCALE GENOMIC DNA]</scope>
    <source>
        <strain evidence="18 19">DSM 5391</strain>
    </source>
</reference>
<keyword evidence="15" id="KW-1133">Transmembrane helix</keyword>
<evidence type="ECO:0000256" key="6">
    <source>
        <dbReference type="ARBA" id="ARBA00022679"/>
    </source>
</evidence>
<accession>A0A7X0HS93</accession>
<dbReference type="GO" id="GO:0008658">
    <property type="term" value="F:penicillin binding"/>
    <property type="evidence" value="ECO:0007669"/>
    <property type="project" value="InterPro"/>
</dbReference>
<evidence type="ECO:0000256" key="3">
    <source>
        <dbReference type="ARBA" id="ARBA00022645"/>
    </source>
</evidence>
<dbReference type="InterPro" id="IPR001264">
    <property type="entry name" value="Glyco_trans_51"/>
</dbReference>
<comment type="similarity">
    <text evidence="1">In the C-terminal section; belongs to the transpeptidase family.</text>
</comment>
<keyword evidence="9" id="KW-0573">Peptidoglycan synthesis</keyword>
<keyword evidence="10" id="KW-0511">Multifunctional enzyme</keyword>
<dbReference type="FunFam" id="1.10.3810.10:FF:000001">
    <property type="entry name" value="Penicillin-binding protein 1A"/>
    <property type="match status" value="1"/>
</dbReference>
<evidence type="ECO:0000256" key="10">
    <source>
        <dbReference type="ARBA" id="ARBA00023268"/>
    </source>
</evidence>
<feature type="transmembrane region" description="Helical" evidence="15">
    <location>
        <begin position="37"/>
        <end position="60"/>
    </location>
</feature>
<evidence type="ECO:0000313" key="19">
    <source>
        <dbReference type="Proteomes" id="UP000531594"/>
    </source>
</evidence>
<keyword evidence="7 18" id="KW-0378">Hydrolase</keyword>
<feature type="domain" description="Penicillin-binding protein transpeptidase" evidence="16">
    <location>
        <begin position="355"/>
        <end position="638"/>
    </location>
</feature>
<feature type="region of interest" description="Disordered" evidence="14">
    <location>
        <begin position="1"/>
        <end position="27"/>
    </location>
</feature>
<proteinExistence type="inferred from homology"/>
<keyword evidence="3" id="KW-0121">Carboxypeptidase</keyword>
<evidence type="ECO:0000256" key="9">
    <source>
        <dbReference type="ARBA" id="ARBA00022984"/>
    </source>
</evidence>
<keyword evidence="6 18" id="KW-0808">Transferase</keyword>
<dbReference type="SUPFAM" id="SSF56601">
    <property type="entry name" value="beta-lactamase/transpeptidase-like"/>
    <property type="match status" value="1"/>
</dbReference>
<organism evidence="18 19">
    <name type="scientific">Bacillus benzoevorans</name>
    <dbReference type="NCBI Taxonomy" id="1456"/>
    <lineage>
        <taxon>Bacteria</taxon>
        <taxon>Bacillati</taxon>
        <taxon>Bacillota</taxon>
        <taxon>Bacilli</taxon>
        <taxon>Bacillales</taxon>
        <taxon>Bacillaceae</taxon>
        <taxon>Bacillus</taxon>
    </lineage>
</organism>
<feature type="region of interest" description="Disordered" evidence="14">
    <location>
        <begin position="785"/>
        <end position="878"/>
    </location>
</feature>
<evidence type="ECO:0000256" key="11">
    <source>
        <dbReference type="ARBA" id="ARBA00023316"/>
    </source>
</evidence>
<feature type="compositionally biased region" description="Low complexity" evidence="14">
    <location>
        <begin position="796"/>
        <end position="813"/>
    </location>
</feature>
<keyword evidence="15" id="KW-0472">Membrane</keyword>
<evidence type="ECO:0000256" key="8">
    <source>
        <dbReference type="ARBA" id="ARBA00022960"/>
    </source>
</evidence>
<dbReference type="InterPro" id="IPR050396">
    <property type="entry name" value="Glycosyltr_51/Transpeptidase"/>
</dbReference>
<feature type="compositionally biased region" description="Low complexity" evidence="14">
    <location>
        <begin position="859"/>
        <end position="878"/>
    </location>
</feature>
<evidence type="ECO:0000256" key="1">
    <source>
        <dbReference type="ARBA" id="ARBA00007090"/>
    </source>
</evidence>
<gene>
    <name evidence="18" type="ORF">HNR53_001275</name>
</gene>
<keyword evidence="5 18" id="KW-0328">Glycosyltransferase</keyword>
<evidence type="ECO:0000256" key="13">
    <source>
        <dbReference type="ARBA" id="ARBA00049902"/>
    </source>
</evidence>
<dbReference type="Proteomes" id="UP000531594">
    <property type="component" value="Unassembled WGS sequence"/>
</dbReference>
<dbReference type="PANTHER" id="PTHR32282">
    <property type="entry name" value="BINDING PROTEIN TRANSPEPTIDASE, PUTATIVE-RELATED"/>
    <property type="match status" value="1"/>
</dbReference>
<evidence type="ECO:0000256" key="12">
    <source>
        <dbReference type="ARBA" id="ARBA00034000"/>
    </source>
</evidence>
<dbReference type="GO" id="GO:0071555">
    <property type="term" value="P:cell wall organization"/>
    <property type="evidence" value="ECO:0007669"/>
    <property type="project" value="UniProtKB-KW"/>
</dbReference>
<comment type="caution">
    <text evidence="18">The sequence shown here is derived from an EMBL/GenBank/DDBJ whole genome shotgun (WGS) entry which is preliminary data.</text>
</comment>
<evidence type="ECO:0000259" key="16">
    <source>
        <dbReference type="Pfam" id="PF00905"/>
    </source>
</evidence>
<evidence type="ECO:0000256" key="15">
    <source>
        <dbReference type="SAM" id="Phobius"/>
    </source>
</evidence>
<evidence type="ECO:0000256" key="2">
    <source>
        <dbReference type="ARBA" id="ARBA00007739"/>
    </source>
</evidence>
<dbReference type="GO" id="GO:0030288">
    <property type="term" value="C:outer membrane-bounded periplasmic space"/>
    <property type="evidence" value="ECO:0007669"/>
    <property type="project" value="TreeGrafter"/>
</dbReference>
<dbReference type="Gene3D" id="3.40.710.10">
    <property type="entry name" value="DD-peptidase/beta-lactamase superfamily"/>
    <property type="match status" value="1"/>
</dbReference>
<dbReference type="InterPro" id="IPR036116">
    <property type="entry name" value="FN3_sf"/>
</dbReference>
<name>A0A7X0HS93_9BACI</name>
<dbReference type="Gene3D" id="1.10.3810.10">
    <property type="entry name" value="Biosynthetic peptidoglycan transglycosylase-like"/>
    <property type="match status" value="1"/>
</dbReference>
<dbReference type="SUPFAM" id="SSF49265">
    <property type="entry name" value="Fibronectin type III"/>
    <property type="match status" value="1"/>
</dbReference>
<dbReference type="GO" id="GO:0006508">
    <property type="term" value="P:proteolysis"/>
    <property type="evidence" value="ECO:0007669"/>
    <property type="project" value="UniProtKB-KW"/>
</dbReference>
<dbReference type="InterPro" id="IPR012338">
    <property type="entry name" value="Beta-lactam/transpept-like"/>
</dbReference>
<feature type="compositionally biased region" description="Basic and acidic residues" evidence="14">
    <location>
        <begin position="1"/>
        <end position="19"/>
    </location>
</feature>
<dbReference type="GO" id="GO:0009002">
    <property type="term" value="F:serine-type D-Ala-D-Ala carboxypeptidase activity"/>
    <property type="evidence" value="ECO:0007669"/>
    <property type="project" value="UniProtKB-EC"/>
</dbReference>
<evidence type="ECO:0000256" key="14">
    <source>
        <dbReference type="SAM" id="MobiDB-lite"/>
    </source>
</evidence>
<dbReference type="PANTHER" id="PTHR32282:SF29">
    <property type="entry name" value="PENICILLIN-BINDING PROTEIN 1A"/>
    <property type="match status" value="1"/>
</dbReference>
<dbReference type="Gene3D" id="2.60.40.10">
    <property type="entry name" value="Immunoglobulins"/>
    <property type="match status" value="1"/>
</dbReference>
<evidence type="ECO:0000259" key="17">
    <source>
        <dbReference type="Pfam" id="PF00912"/>
    </source>
</evidence>
<dbReference type="GO" id="GO:0009252">
    <property type="term" value="P:peptidoglycan biosynthetic process"/>
    <property type="evidence" value="ECO:0007669"/>
    <property type="project" value="UniProtKB-KW"/>
</dbReference>
<evidence type="ECO:0000256" key="4">
    <source>
        <dbReference type="ARBA" id="ARBA00022670"/>
    </source>
</evidence>
<evidence type="ECO:0000256" key="7">
    <source>
        <dbReference type="ARBA" id="ARBA00022801"/>
    </source>
</evidence>
<evidence type="ECO:0000256" key="5">
    <source>
        <dbReference type="ARBA" id="ARBA00022676"/>
    </source>
</evidence>
<keyword evidence="15" id="KW-0812">Transmembrane</keyword>
<sequence>MSEKYQTREERRKQLEAQKAKNKGKKKGKKGSIIKRIFLALVALGIIGIMTGAAIFAYMVKDTPKLDAEALKAAIPSEIIDIDGQTVAEVGTQKLDYVEYKDIPELVRNAIIATEDSRFFKHHGVDPIRLGAAVIANFTHGFGSEGASTITQQVVKLNFLTPEKTLSRKAQEAWLSIQLERKYSKEEIFELYVNKVFMSERTVGIATASEVYFGKPLSELNLAEAALIAGMPQSPNNYNPFNNPEKAEKRRNVVLSLMQQHGYITEAEMKEAQGIPITASLVPEAKRAQHGEDIAYDSYIGQVIKEIENKYPELNVYTDGLKVYTGLDTKAQDYVDKIMYEGEIVPFPDEKLQAGITLLDTKTGELRALGGNRNKEVDFGLNFATSVPRQPGSTIKPILDYGPAIEYLKWGTYQTIVDEPYKYSTGQTINNWDNRHMGPLSMREALARSRNVPALKALKAAGLENAREFANGLGFDLDEVLESYSIGALETTPLQMAGAYSAFGNNGYYTEPHAVNEIELRDGTKINMKPETIVAMSDYTAFMITDMLKSVVNSGYGTGRIANVPGLPMAGKTGTTNYSSEELRKYGHASGAVPDAWFTGYTTNYTASIWTGYEQRKYALDTTRDQQIAMKIFKNLMQYVSEDVKTVDFTVPKTVTKIKVEKGSNPAKLAGPYTPDSMVIYEWAVKGNAPSAVSEKYTKPQGPSGLSAIYDESTNDITLSWQFNEAAEGTQFLVTVSKDGGAEQTLTTTTQTGLKMPVTEPGSYTFKVVAITDGQNSNAAVATVTVSGPSAEDENNTGNEGNGNETGNNNNNGNGNGDNSGNGTDQNSNNGNGAQNDGTTPGAGADNGTGSAGGDTEETGTQPQNNGNTGQNNNNSPQ</sequence>
<feature type="compositionally biased region" description="Low complexity" evidence="14">
    <location>
        <begin position="821"/>
        <end position="833"/>
    </location>
</feature>
<dbReference type="EMBL" id="JACHGK010000003">
    <property type="protein sequence ID" value="MBB6444666.1"/>
    <property type="molecule type" value="Genomic_DNA"/>
</dbReference>
<dbReference type="NCBIfam" id="TIGR02074">
    <property type="entry name" value="PBP_1a_fam"/>
    <property type="match status" value="1"/>
</dbReference>
<feature type="domain" description="Glycosyl transferase family 51" evidence="17">
    <location>
        <begin position="84"/>
        <end position="259"/>
    </location>
</feature>
<comment type="catalytic activity">
    <reaction evidence="13">
        <text>[GlcNAc-(1-&gt;4)-Mur2Ac(oyl-L-Ala-gamma-D-Glu-L-Lys-D-Ala-D-Ala)](n)-di-trans,octa-cis-undecaprenyl diphosphate + beta-D-GlcNAc-(1-&gt;4)-Mur2Ac(oyl-L-Ala-gamma-D-Glu-L-Lys-D-Ala-D-Ala)-di-trans,octa-cis-undecaprenyl diphosphate = [GlcNAc-(1-&gt;4)-Mur2Ac(oyl-L-Ala-gamma-D-Glu-L-Lys-D-Ala-D-Ala)](n+1)-di-trans,octa-cis-undecaprenyl diphosphate + di-trans,octa-cis-undecaprenyl diphosphate + H(+)</text>
        <dbReference type="Rhea" id="RHEA:23708"/>
        <dbReference type="Rhea" id="RHEA-COMP:9602"/>
        <dbReference type="Rhea" id="RHEA-COMP:9603"/>
        <dbReference type="ChEBI" id="CHEBI:15378"/>
        <dbReference type="ChEBI" id="CHEBI:58405"/>
        <dbReference type="ChEBI" id="CHEBI:60033"/>
        <dbReference type="ChEBI" id="CHEBI:78435"/>
        <dbReference type="EC" id="2.4.99.28"/>
    </reaction>
</comment>
<dbReference type="RefSeq" id="WP_184523960.1">
    <property type="nucleotide sequence ID" value="NZ_JACHGK010000003.1"/>
</dbReference>
<dbReference type="GO" id="GO:0008955">
    <property type="term" value="F:peptidoglycan glycosyltransferase activity"/>
    <property type="evidence" value="ECO:0007669"/>
    <property type="project" value="UniProtKB-EC"/>
</dbReference>
<dbReference type="AlphaFoldDB" id="A0A7X0HS93"/>
<dbReference type="InterPro" id="IPR023346">
    <property type="entry name" value="Lysozyme-like_dom_sf"/>
</dbReference>
<dbReference type="EC" id="3.4.-.-" evidence="18"/>